<dbReference type="AlphaFoldDB" id="A0A0E9PS02"/>
<accession>A0A0E9PS02</accession>
<sequence>MWNLDRFVTQSKLSHNSSSVFGTFCLFIRKKLSLFRPKILSNV</sequence>
<evidence type="ECO:0000313" key="1">
    <source>
        <dbReference type="EMBL" id="JAH07077.1"/>
    </source>
</evidence>
<organism evidence="1">
    <name type="scientific">Anguilla anguilla</name>
    <name type="common">European freshwater eel</name>
    <name type="synonym">Muraena anguilla</name>
    <dbReference type="NCBI Taxonomy" id="7936"/>
    <lineage>
        <taxon>Eukaryota</taxon>
        <taxon>Metazoa</taxon>
        <taxon>Chordata</taxon>
        <taxon>Craniata</taxon>
        <taxon>Vertebrata</taxon>
        <taxon>Euteleostomi</taxon>
        <taxon>Actinopterygii</taxon>
        <taxon>Neopterygii</taxon>
        <taxon>Teleostei</taxon>
        <taxon>Anguilliformes</taxon>
        <taxon>Anguillidae</taxon>
        <taxon>Anguilla</taxon>
    </lineage>
</organism>
<proteinExistence type="predicted"/>
<protein>
    <submittedName>
        <fullName evidence="1">Uncharacterized protein</fullName>
    </submittedName>
</protein>
<dbReference type="EMBL" id="GBXM01101500">
    <property type="protein sequence ID" value="JAH07077.1"/>
    <property type="molecule type" value="Transcribed_RNA"/>
</dbReference>
<reference evidence="1" key="1">
    <citation type="submission" date="2014-11" db="EMBL/GenBank/DDBJ databases">
        <authorList>
            <person name="Amaro Gonzalez C."/>
        </authorList>
    </citation>
    <scope>NUCLEOTIDE SEQUENCE</scope>
</reference>
<reference evidence="1" key="2">
    <citation type="journal article" date="2015" name="Fish Shellfish Immunol.">
        <title>Early steps in the European eel (Anguilla anguilla)-Vibrio vulnificus interaction in the gills: Role of the RtxA13 toxin.</title>
        <authorList>
            <person name="Callol A."/>
            <person name="Pajuelo D."/>
            <person name="Ebbesson L."/>
            <person name="Teles M."/>
            <person name="MacKenzie S."/>
            <person name="Amaro C."/>
        </authorList>
    </citation>
    <scope>NUCLEOTIDE SEQUENCE</scope>
</reference>
<name>A0A0E9PS02_ANGAN</name>